<organism evidence="2 3">
    <name type="scientific">Meloidogyne enterolobii</name>
    <name type="common">Root-knot nematode worm</name>
    <name type="synonym">Meloidogyne mayaguensis</name>
    <dbReference type="NCBI Taxonomy" id="390850"/>
    <lineage>
        <taxon>Eukaryota</taxon>
        <taxon>Metazoa</taxon>
        <taxon>Ecdysozoa</taxon>
        <taxon>Nematoda</taxon>
        <taxon>Chromadorea</taxon>
        <taxon>Rhabditida</taxon>
        <taxon>Tylenchina</taxon>
        <taxon>Tylenchomorpha</taxon>
        <taxon>Tylenchoidea</taxon>
        <taxon>Meloidogynidae</taxon>
        <taxon>Meloidogyninae</taxon>
        <taxon>Meloidogyne</taxon>
    </lineage>
</organism>
<reference evidence="2 3" key="1">
    <citation type="submission" date="2020-08" db="EMBL/GenBank/DDBJ databases">
        <authorList>
            <person name="Koutsovoulos G."/>
            <person name="Danchin GJ E."/>
        </authorList>
    </citation>
    <scope>NUCLEOTIDE SEQUENCE [LARGE SCALE GENOMIC DNA]</scope>
</reference>
<comment type="caution">
    <text evidence="2">The sequence shown here is derived from an EMBL/GenBank/DDBJ whole genome shotgun (WGS) entry which is preliminary data.</text>
</comment>
<dbReference type="EMBL" id="CAJEWN010000244">
    <property type="protein sequence ID" value="CAD2174931.1"/>
    <property type="molecule type" value="Genomic_DNA"/>
</dbReference>
<accession>A0A6V7VL16</accession>
<evidence type="ECO:0000313" key="2">
    <source>
        <dbReference type="EMBL" id="CAD2174931.1"/>
    </source>
</evidence>
<dbReference type="Proteomes" id="UP000580250">
    <property type="component" value="Unassembled WGS sequence"/>
</dbReference>
<keyword evidence="1" id="KW-0175">Coiled coil</keyword>
<sequence>MTEEVPTSVLELILNQSNYLIKLQTNFNDIQTKFIEEKEKNFNFEKKILENELKEMKEKIQKLKSDHKNEIEKLKQNSKQAVVLQSETENKICLNQVNNQKDEKINFLEKEINKLEKANYLFEQKFADLTIKFEQLNNVTCKVVNFIEIKNTWKYISEKYSKCCENKCINTDKPVGNCIKGNGYVNLISDEYIRYYNCMEGKGNDIDVYVHVHAKNSFERPQNCFNYSLFYFEVKSKMERELNNCLNWMVIGVIYNESARFIAKCGLIKDEKNEEFKLSTFSWNDNDIFGCGLVYPPTNTEEFPYIFFTQNGKQIGKALLLKNNSDRYQPYVVLRCCSVETNFGNNLETKPFIYDISKHFVCKEFY</sequence>
<feature type="coiled-coil region" evidence="1">
    <location>
        <begin position="35"/>
        <end position="125"/>
    </location>
</feature>
<gene>
    <name evidence="2" type="ORF">MENT_LOCUS26628</name>
</gene>
<protein>
    <submittedName>
        <fullName evidence="2">Uncharacterized protein</fullName>
    </submittedName>
</protein>
<dbReference type="AlphaFoldDB" id="A0A6V7VL16"/>
<proteinExistence type="predicted"/>
<evidence type="ECO:0000256" key="1">
    <source>
        <dbReference type="SAM" id="Coils"/>
    </source>
</evidence>
<dbReference type="Gene3D" id="2.60.120.920">
    <property type="match status" value="1"/>
</dbReference>
<name>A0A6V7VL16_MELEN</name>
<evidence type="ECO:0000313" key="3">
    <source>
        <dbReference type="Proteomes" id="UP000580250"/>
    </source>
</evidence>
<dbReference type="InterPro" id="IPR043136">
    <property type="entry name" value="B30.2/SPRY_sf"/>
</dbReference>